<dbReference type="EMBL" id="JAEPDI010000002">
    <property type="protein sequence ID" value="MCG7938241.1"/>
    <property type="molecule type" value="Genomic_DNA"/>
</dbReference>
<gene>
    <name evidence="1" type="ORF">JAZ04_05195</name>
</gene>
<dbReference type="InterPro" id="IPR036514">
    <property type="entry name" value="SGNH_hydro_sf"/>
</dbReference>
<dbReference type="AlphaFoldDB" id="A0A9E4K265"/>
<organism evidence="1 2">
    <name type="scientific">Candidatus Thiodiazotropha lotti</name>
    <dbReference type="NCBI Taxonomy" id="2792787"/>
    <lineage>
        <taxon>Bacteria</taxon>
        <taxon>Pseudomonadati</taxon>
        <taxon>Pseudomonadota</taxon>
        <taxon>Gammaproteobacteria</taxon>
        <taxon>Chromatiales</taxon>
        <taxon>Sedimenticolaceae</taxon>
        <taxon>Candidatus Thiodiazotropha</taxon>
    </lineage>
</organism>
<reference evidence="1" key="1">
    <citation type="journal article" date="2021" name="Proc. Natl. Acad. Sci. U.S.A.">
        <title>Global biogeography of chemosynthetic symbionts reveals both localized and globally distributed symbiont groups. .</title>
        <authorList>
            <person name="Osvatic J.T."/>
            <person name="Wilkins L.G.E."/>
            <person name="Leibrecht L."/>
            <person name="Leray M."/>
            <person name="Zauner S."/>
            <person name="Polzin J."/>
            <person name="Camacho Y."/>
            <person name="Gros O."/>
            <person name="van Gils J.A."/>
            <person name="Eisen J.A."/>
            <person name="Petersen J.M."/>
            <person name="Yuen B."/>
        </authorList>
    </citation>
    <scope>NUCLEOTIDE SEQUENCE</scope>
    <source>
        <strain evidence="1">MAGL173</strain>
    </source>
</reference>
<dbReference type="GO" id="GO:0016788">
    <property type="term" value="F:hydrolase activity, acting on ester bonds"/>
    <property type="evidence" value="ECO:0007669"/>
    <property type="project" value="UniProtKB-ARBA"/>
</dbReference>
<sequence>MPVDIDDDLKVVADSRVFFGHQSVGNNIIEGLESLVSSSGVELAISDYQNYQEESKGCLLHNEVGENTDPVSKCTDFGRIIDEELSGKIDYALLKFCYVDVTRRSDVKQVFGDYQRTIDDLIDRHPDITFIHTTVPLMHTPSGVKVWIKKLLGRENTRKLDNIKRNEFNELLRATYSTDPIIDIAKSESTYPDGRRETFEVDGKAYYSMISEYTSDGGHLNSTGQFQVAKSFVQELAQIIRTAPAEVE</sequence>
<name>A0A9E4K265_9GAMM</name>
<dbReference type="Gene3D" id="3.40.50.1110">
    <property type="entry name" value="SGNH hydrolase"/>
    <property type="match status" value="1"/>
</dbReference>
<dbReference type="Proteomes" id="UP000886687">
    <property type="component" value="Unassembled WGS sequence"/>
</dbReference>
<accession>A0A9E4K265</accession>
<proteinExistence type="predicted"/>
<protein>
    <submittedName>
        <fullName evidence="1">Uncharacterized protein</fullName>
    </submittedName>
</protein>
<evidence type="ECO:0000313" key="2">
    <source>
        <dbReference type="Proteomes" id="UP000886687"/>
    </source>
</evidence>
<comment type="caution">
    <text evidence="1">The sequence shown here is derived from an EMBL/GenBank/DDBJ whole genome shotgun (WGS) entry which is preliminary data.</text>
</comment>
<evidence type="ECO:0000313" key="1">
    <source>
        <dbReference type="EMBL" id="MCG7938241.1"/>
    </source>
</evidence>
<dbReference type="SUPFAM" id="SSF52266">
    <property type="entry name" value="SGNH hydrolase"/>
    <property type="match status" value="1"/>
</dbReference>